<feature type="domain" description="DUF8128" evidence="2">
    <location>
        <begin position="120"/>
        <end position="432"/>
    </location>
</feature>
<evidence type="ECO:0000259" key="2">
    <source>
        <dbReference type="Pfam" id="PF26449"/>
    </source>
</evidence>
<reference evidence="4" key="1">
    <citation type="submission" date="2017-09" db="EMBL/GenBank/DDBJ databases">
        <title>Depth-based differentiation of microbial function through sediment-hosted aquifers and enrichment of novel symbionts in the deep terrestrial subsurface.</title>
        <authorList>
            <person name="Probst A.J."/>
            <person name="Ladd B."/>
            <person name="Jarett J.K."/>
            <person name="Geller-Mcgrath D.E."/>
            <person name="Sieber C.M.K."/>
            <person name="Emerson J.B."/>
            <person name="Anantharaman K."/>
            <person name="Thomas B.C."/>
            <person name="Malmstrom R."/>
            <person name="Stieglmeier M."/>
            <person name="Klingl A."/>
            <person name="Woyke T."/>
            <person name="Ryan C.M."/>
            <person name="Banfield J.F."/>
        </authorList>
    </citation>
    <scope>NUCLEOTIDE SEQUENCE [LARGE SCALE GENOMIC DNA]</scope>
</reference>
<keyword evidence="1" id="KW-1133">Transmembrane helix</keyword>
<feature type="non-terminal residue" evidence="3">
    <location>
        <position position="449"/>
    </location>
</feature>
<sequence>MKIKDLFFWLGPIKDNVLEPFGWAFLLLIVFAIPVIRIWWWLFAPLILLPWAKTLYLWWAGWDKWYKEQKWVLLEITPPKEIEAPFRAMEDVFSVVWTIGDQANWREIYCEGELPLAPYWVSWEIACIEGKIRFYIRCLDVHRHVVESVLYAHYPDIEIKEAADYTQNVPQDIPNEEWDFYGEDYILRKEDAYPIKTYPSFFEENVETKEEKRIDPIISLLEGMSRLGPGEQIWIQFITAPILSTDIPWVDEAQKIISKTARRSAPKKPKTIGEEMRSIAQEVISGPGTAVKGKETYLSPALSPEGLKEMILTPGEREILFAIENKIKKAAFKTNIRQIYLAKRDYFKSPHGKIARSYFPHFATQNLNFILFSVKTRPKIHYVLRQRRKYYRMRKLFRMYIQRLPSSFPELVGHGNMILCTEELATIFHFPTKVGAQLAPSVIVTEAKK</sequence>
<evidence type="ECO:0000313" key="4">
    <source>
        <dbReference type="Proteomes" id="UP000236946"/>
    </source>
</evidence>
<feature type="transmembrane region" description="Helical" evidence="1">
    <location>
        <begin position="21"/>
        <end position="42"/>
    </location>
</feature>
<accession>A0A2H9T169</accession>
<protein>
    <recommendedName>
        <fullName evidence="2">DUF8128 domain-containing protein</fullName>
    </recommendedName>
</protein>
<dbReference type="Pfam" id="PF26449">
    <property type="entry name" value="DUF8128"/>
    <property type="match status" value="1"/>
</dbReference>
<proteinExistence type="predicted"/>
<dbReference type="InterPro" id="IPR058441">
    <property type="entry name" value="DUF8128"/>
</dbReference>
<comment type="caution">
    <text evidence="3">The sequence shown here is derived from an EMBL/GenBank/DDBJ whole genome shotgun (WGS) entry which is preliminary data.</text>
</comment>
<evidence type="ECO:0000313" key="3">
    <source>
        <dbReference type="EMBL" id="PJE69473.1"/>
    </source>
</evidence>
<keyword evidence="1" id="KW-0472">Membrane</keyword>
<evidence type="ECO:0000256" key="1">
    <source>
        <dbReference type="SAM" id="Phobius"/>
    </source>
</evidence>
<name>A0A2H9T169_9BACT</name>
<dbReference type="Proteomes" id="UP000236946">
    <property type="component" value="Unassembled WGS sequence"/>
</dbReference>
<gene>
    <name evidence="3" type="ORF">COU98_01895</name>
</gene>
<dbReference type="AlphaFoldDB" id="A0A2H9T169"/>
<organism evidence="3 4">
    <name type="scientific">Candidatus Staskawiczbacteria bacterium CG10_big_fil_rev_8_21_14_0_10_38_10</name>
    <dbReference type="NCBI Taxonomy" id="1974891"/>
    <lineage>
        <taxon>Bacteria</taxon>
        <taxon>Candidatus Staskawicziibacteriota</taxon>
    </lineage>
</organism>
<dbReference type="EMBL" id="PFEN01000034">
    <property type="protein sequence ID" value="PJE69473.1"/>
    <property type="molecule type" value="Genomic_DNA"/>
</dbReference>
<keyword evidence="1" id="KW-0812">Transmembrane</keyword>